<dbReference type="PANTHER" id="PTHR33129">
    <property type="entry name" value="PROTEIN KINASE DOMAIN-CONTAINING PROTEIN-RELATED"/>
    <property type="match status" value="1"/>
</dbReference>
<name>A0AAW0DP24_9AGAR</name>
<keyword evidence="2" id="KW-1185">Reference proteome</keyword>
<protein>
    <submittedName>
        <fullName evidence="1">Uncharacterized protein</fullName>
    </submittedName>
</protein>
<evidence type="ECO:0000313" key="1">
    <source>
        <dbReference type="EMBL" id="KAK7053043.1"/>
    </source>
</evidence>
<sequence>MPPPKPLAEKARKSLHVDEMCKLWKIGWQEKARIKLFHPTGGAEQENVLDRYFTFGAGHPKKLLVREDIVKLYETQKRFSSAQDLEWKMWLDADVSVPEDKMKVMIKEEVMEEEEVLSDEEDIDSQEETEHPMDMDMDMDSEPEFNQVFIVTGSPGIVGPPGKTIWLYYVLVERLLQGLPTYFQYVPEFVTFWSENGVTVLEPSELFFQDFSQEIWYLLDSNVDLIIPPSAIRNSHCRIIQAASPRVERFKWVDKQGQGSFTWIMKPTSRRELILMNRYRKQVLPKHQLLFFCDHFGTSARHAFQYGSDPDRYKKQIRGRLLEMKLDDLRRLVENLVVNDTKEISHKILGIYPGPSRDDIYVNIYTPELVKLIQERFASEWDRHVWEMFNAFRSNAHTRGPAGYILADRLHQCLAGGGQWLGTKMFRVVGGRSNFTYTDNTAARLYESDPEQSPVLLSLGPGAETTSQNPQLERTPLQVFRFRYGHLADSIKKDGYYRPFSATNAAYDSFVIDIKRKTVIVIQSAMSMKHSANERGLKALEPSWSGYDIHYVIVTDDEAETVEVPFSLRCEEIVKTRAHIRISKKSLFPVSSKSLFP</sequence>
<organism evidence="1 2">
    <name type="scientific">Paramarasmius palmivorus</name>
    <dbReference type="NCBI Taxonomy" id="297713"/>
    <lineage>
        <taxon>Eukaryota</taxon>
        <taxon>Fungi</taxon>
        <taxon>Dikarya</taxon>
        <taxon>Basidiomycota</taxon>
        <taxon>Agaricomycotina</taxon>
        <taxon>Agaricomycetes</taxon>
        <taxon>Agaricomycetidae</taxon>
        <taxon>Agaricales</taxon>
        <taxon>Marasmiineae</taxon>
        <taxon>Marasmiaceae</taxon>
        <taxon>Paramarasmius</taxon>
    </lineage>
</organism>
<evidence type="ECO:0000313" key="2">
    <source>
        <dbReference type="Proteomes" id="UP001383192"/>
    </source>
</evidence>
<dbReference type="Proteomes" id="UP001383192">
    <property type="component" value="Unassembled WGS sequence"/>
</dbReference>
<dbReference type="AlphaFoldDB" id="A0AAW0DP24"/>
<dbReference type="PANTHER" id="PTHR33129:SF1">
    <property type="entry name" value="ATP-BINDING PROTEIN"/>
    <property type="match status" value="1"/>
</dbReference>
<accession>A0AAW0DP24</accession>
<dbReference type="InterPro" id="IPR052980">
    <property type="entry name" value="Crinkler_effector"/>
</dbReference>
<gene>
    <name evidence="1" type="ORF">VNI00_004364</name>
</gene>
<comment type="caution">
    <text evidence="1">The sequence shown here is derived from an EMBL/GenBank/DDBJ whole genome shotgun (WGS) entry which is preliminary data.</text>
</comment>
<proteinExistence type="predicted"/>
<reference evidence="1 2" key="1">
    <citation type="submission" date="2024-01" db="EMBL/GenBank/DDBJ databases">
        <title>A draft genome for a cacao thread blight-causing isolate of Paramarasmius palmivorus.</title>
        <authorList>
            <person name="Baruah I.K."/>
            <person name="Bukari Y."/>
            <person name="Amoako-Attah I."/>
            <person name="Meinhardt L.W."/>
            <person name="Bailey B.A."/>
            <person name="Cohen S.P."/>
        </authorList>
    </citation>
    <scope>NUCLEOTIDE SEQUENCE [LARGE SCALE GENOMIC DNA]</scope>
    <source>
        <strain evidence="1 2">GH-12</strain>
    </source>
</reference>
<dbReference type="EMBL" id="JAYKXP010000011">
    <property type="protein sequence ID" value="KAK7053043.1"/>
    <property type="molecule type" value="Genomic_DNA"/>
</dbReference>